<organism evidence="2 3">
    <name type="scientific">Fusarium duplospermum</name>
    <dbReference type="NCBI Taxonomy" id="1325734"/>
    <lineage>
        <taxon>Eukaryota</taxon>
        <taxon>Fungi</taxon>
        <taxon>Dikarya</taxon>
        <taxon>Ascomycota</taxon>
        <taxon>Pezizomycotina</taxon>
        <taxon>Sordariomycetes</taxon>
        <taxon>Hypocreomycetidae</taxon>
        <taxon>Hypocreales</taxon>
        <taxon>Nectriaceae</taxon>
        <taxon>Fusarium</taxon>
        <taxon>Fusarium solani species complex</taxon>
    </lineage>
</organism>
<accession>A0A428NNL1</accession>
<evidence type="ECO:0000313" key="3">
    <source>
        <dbReference type="Proteomes" id="UP000288168"/>
    </source>
</evidence>
<keyword evidence="3" id="KW-1185">Reference proteome</keyword>
<feature type="non-terminal residue" evidence="2">
    <location>
        <position position="1"/>
    </location>
</feature>
<sequence>PELDLGSGRPEAGTEKELAAGPGIGVDRTSGTEKGSAAAARSLAAAQSSAAAVLGLGAAPTPEPEKGLEIDLGSGTGEPAVVPGTGTGCGFAVDLGSAAGHEQDSSLGPDLEREPEVEKQTGSEQQSDHSELAASEYGPHPGQGLGLWLMRNDWPGHDCHESAGWEADWTPW</sequence>
<dbReference type="Proteomes" id="UP000288168">
    <property type="component" value="Unassembled WGS sequence"/>
</dbReference>
<gene>
    <name evidence="2" type="ORF">CEP54_015509</name>
</gene>
<evidence type="ECO:0000313" key="2">
    <source>
        <dbReference type="EMBL" id="RSL42369.1"/>
    </source>
</evidence>
<comment type="caution">
    <text evidence="2">The sequence shown here is derived from an EMBL/GenBank/DDBJ whole genome shotgun (WGS) entry which is preliminary data.</text>
</comment>
<feature type="region of interest" description="Disordered" evidence="1">
    <location>
        <begin position="56"/>
        <end position="143"/>
    </location>
</feature>
<feature type="compositionally biased region" description="Basic and acidic residues" evidence="1">
    <location>
        <begin position="110"/>
        <end position="131"/>
    </location>
</feature>
<evidence type="ECO:0000256" key="1">
    <source>
        <dbReference type="SAM" id="MobiDB-lite"/>
    </source>
</evidence>
<dbReference type="EMBL" id="NKCI01000371">
    <property type="protein sequence ID" value="RSL42369.1"/>
    <property type="molecule type" value="Genomic_DNA"/>
</dbReference>
<proteinExistence type="predicted"/>
<protein>
    <submittedName>
        <fullName evidence="2">Uncharacterized protein</fullName>
    </submittedName>
</protein>
<dbReference type="AlphaFoldDB" id="A0A428NNL1"/>
<reference evidence="2 3" key="1">
    <citation type="submission" date="2017-06" db="EMBL/GenBank/DDBJ databases">
        <title>Comparative genomic analysis of Ambrosia Fusariam Clade fungi.</title>
        <authorList>
            <person name="Stajich J.E."/>
            <person name="Carrillo J."/>
            <person name="Kijimoto T."/>
            <person name="Eskalen A."/>
            <person name="O'Donnell K."/>
            <person name="Kasson M."/>
        </authorList>
    </citation>
    <scope>NUCLEOTIDE SEQUENCE [LARGE SCALE GENOMIC DNA]</scope>
    <source>
        <strain evidence="2 3">NRRL62584</strain>
    </source>
</reference>
<feature type="region of interest" description="Disordered" evidence="1">
    <location>
        <begin position="1"/>
        <end position="35"/>
    </location>
</feature>
<name>A0A428NNL1_9HYPO</name>